<proteinExistence type="predicted"/>
<gene>
    <name evidence="2" type="ORF">PGTUg99_000148</name>
</gene>
<feature type="compositionally biased region" description="Low complexity" evidence="1">
    <location>
        <begin position="9"/>
        <end position="60"/>
    </location>
</feature>
<reference evidence="2 3" key="1">
    <citation type="submission" date="2019-05" db="EMBL/GenBank/DDBJ databases">
        <title>Emergence of the Ug99 lineage of the wheat stem rust pathogen through somatic hybridization.</title>
        <authorList>
            <person name="Li F."/>
            <person name="Upadhyaya N.M."/>
            <person name="Sperschneider J."/>
            <person name="Matny O."/>
            <person name="Nguyen-Phuc H."/>
            <person name="Mago R."/>
            <person name="Raley C."/>
            <person name="Miller M.E."/>
            <person name="Silverstein K.A.T."/>
            <person name="Henningsen E."/>
            <person name="Hirsch C.D."/>
            <person name="Visser B."/>
            <person name="Pretorius Z.A."/>
            <person name="Steffenson B.J."/>
            <person name="Schwessinger B."/>
            <person name="Dodds P.N."/>
            <person name="Figueroa M."/>
        </authorList>
    </citation>
    <scope>NUCLEOTIDE SEQUENCE [LARGE SCALE GENOMIC DNA]</scope>
    <source>
        <strain evidence="2 3">Ug99</strain>
    </source>
</reference>
<evidence type="ECO:0000313" key="2">
    <source>
        <dbReference type="EMBL" id="KAA1136812.1"/>
    </source>
</evidence>
<organism evidence="2 3">
    <name type="scientific">Puccinia graminis f. sp. tritici</name>
    <dbReference type="NCBI Taxonomy" id="56615"/>
    <lineage>
        <taxon>Eukaryota</taxon>
        <taxon>Fungi</taxon>
        <taxon>Dikarya</taxon>
        <taxon>Basidiomycota</taxon>
        <taxon>Pucciniomycotina</taxon>
        <taxon>Pucciniomycetes</taxon>
        <taxon>Pucciniales</taxon>
        <taxon>Pucciniaceae</taxon>
        <taxon>Puccinia</taxon>
    </lineage>
</organism>
<dbReference type="AlphaFoldDB" id="A0A5B0SG42"/>
<sequence length="352" mass="38495">MKFHKRVPSFSFTSFTFNNNNTTAASSNNNEQPEPCNQPKNHQPQQSHSQNNSLSHQQQQETPRPSPNDQQQLAHRPRNGSITLLLSPDDPLRFIVQSPKACSPRKRSGSLVEQSMSSPTPDQSDTSGSARRRSSFAEPSSSNSNSSTSHFTRHRKRLSNLFSPLSYYSNNSRSPSPANRSGRLRQSSHSVDPESDRESTLDSSSIHPQIDLPSSSEDDSDSNHSNSDQSSDLEPELTDPEAETILANTNANASSITPIDYLQKSNQPIPFIDQAPNITPPHHHYPSHSPPPILAVSPSCVSPPTGKHRPAVGLARSVEGPPSVPVKTSNSPSLDRSIRRTVVRSLLNMAIG</sequence>
<feature type="compositionally biased region" description="Polar residues" evidence="1">
    <location>
        <begin position="111"/>
        <end position="128"/>
    </location>
</feature>
<dbReference type="EMBL" id="VDEP01000022">
    <property type="protein sequence ID" value="KAA1136812.1"/>
    <property type="molecule type" value="Genomic_DNA"/>
</dbReference>
<feature type="compositionally biased region" description="Basic and acidic residues" evidence="1">
    <location>
        <begin position="191"/>
        <end position="200"/>
    </location>
</feature>
<feature type="compositionally biased region" description="Low complexity" evidence="1">
    <location>
        <begin position="136"/>
        <end position="150"/>
    </location>
</feature>
<feature type="region of interest" description="Disordered" evidence="1">
    <location>
        <begin position="99"/>
        <end position="237"/>
    </location>
</feature>
<feature type="region of interest" description="Disordered" evidence="1">
    <location>
        <begin position="1"/>
        <end position="75"/>
    </location>
</feature>
<accession>A0A5B0SG42</accession>
<name>A0A5B0SG42_PUCGR</name>
<evidence type="ECO:0000313" key="3">
    <source>
        <dbReference type="Proteomes" id="UP000325313"/>
    </source>
</evidence>
<feature type="region of interest" description="Disordered" evidence="1">
    <location>
        <begin position="304"/>
        <end position="335"/>
    </location>
</feature>
<dbReference type="Proteomes" id="UP000325313">
    <property type="component" value="Unassembled WGS sequence"/>
</dbReference>
<comment type="caution">
    <text evidence="2">The sequence shown here is derived from an EMBL/GenBank/DDBJ whole genome shotgun (WGS) entry which is preliminary data.</text>
</comment>
<protein>
    <submittedName>
        <fullName evidence="2">Uncharacterized protein</fullName>
    </submittedName>
</protein>
<feature type="compositionally biased region" description="Low complexity" evidence="1">
    <location>
        <begin position="163"/>
        <end position="181"/>
    </location>
</feature>
<feature type="compositionally biased region" description="Polar residues" evidence="1">
    <location>
        <begin position="61"/>
        <end position="73"/>
    </location>
</feature>
<evidence type="ECO:0000256" key="1">
    <source>
        <dbReference type="SAM" id="MobiDB-lite"/>
    </source>
</evidence>